<dbReference type="eggNOG" id="arCOG01895">
    <property type="taxonomic scope" value="Archaea"/>
</dbReference>
<dbReference type="AlphaFoldDB" id="E1RKP2"/>
<dbReference type="HOGENOM" id="CLU_046677_0_0_2"/>
<dbReference type="Proteomes" id="UP000006565">
    <property type="component" value="Chromosome"/>
</dbReference>
<reference evidence="1 2" key="1">
    <citation type="journal article" date="2010" name="Stand. Genomic Sci.">
        <title>Complete genome sequence of Methanoplanus petrolearius type strain (SEBR 4847).</title>
        <authorList>
            <person name="Brambilla E."/>
            <person name="Djao O.D."/>
            <person name="Daligault H."/>
            <person name="Lapidus A."/>
            <person name="Lucas S."/>
            <person name="Hammon N."/>
            <person name="Nolan M."/>
            <person name="Tice H."/>
            <person name="Cheng J.F."/>
            <person name="Han C."/>
            <person name="Tapia R."/>
            <person name="Goodwin L."/>
            <person name="Pitluck S."/>
            <person name="Liolios K."/>
            <person name="Ivanova N."/>
            <person name="Mavromatis K."/>
            <person name="Mikhailova N."/>
            <person name="Pati A."/>
            <person name="Chen A."/>
            <person name="Palaniappan K."/>
            <person name="Land M."/>
            <person name="Hauser L."/>
            <person name="Chang Y.J."/>
            <person name="Jeffries C.D."/>
            <person name="Rohde M."/>
            <person name="Spring S."/>
            <person name="Sikorski J."/>
            <person name="Goker M."/>
            <person name="Woyke T."/>
            <person name="Bristow J."/>
            <person name="Eisen J.A."/>
            <person name="Markowitz V."/>
            <person name="Hugenholtz P."/>
            <person name="Kyrpides N.C."/>
            <person name="Klenk H.P."/>
        </authorList>
    </citation>
    <scope>NUCLEOTIDE SEQUENCE [LARGE SCALE GENOMIC DNA]</scope>
    <source>
        <strain evidence="2">DSM 11571 / OCM 486 / SEBR 4847</strain>
    </source>
</reference>
<accession>E1RKP2</accession>
<dbReference type="RefSeq" id="WP_013330158.1">
    <property type="nucleotide sequence ID" value="NC_014507.1"/>
</dbReference>
<dbReference type="GeneID" id="9744718"/>
<dbReference type="InterPro" id="IPR036237">
    <property type="entry name" value="Xyl_isomerase-like_sf"/>
</dbReference>
<dbReference type="Gene3D" id="3.20.20.150">
    <property type="entry name" value="Divalent-metal-dependent TIM barrel enzymes"/>
    <property type="match status" value="1"/>
</dbReference>
<dbReference type="STRING" id="679926.Mpet_2233"/>
<organism evidence="1 2">
    <name type="scientific">Methanolacinia petrolearia (strain DSM 11571 / OCM 486 / SEBR 4847)</name>
    <name type="common">Methanoplanus petrolearius</name>
    <dbReference type="NCBI Taxonomy" id="679926"/>
    <lineage>
        <taxon>Archaea</taxon>
        <taxon>Methanobacteriati</taxon>
        <taxon>Methanobacteriota</taxon>
        <taxon>Stenosarchaea group</taxon>
        <taxon>Methanomicrobia</taxon>
        <taxon>Methanomicrobiales</taxon>
        <taxon>Methanomicrobiaceae</taxon>
        <taxon>Methanolacinia</taxon>
    </lineage>
</organism>
<dbReference type="EMBL" id="CP002117">
    <property type="protein sequence ID" value="ADN36981.1"/>
    <property type="molecule type" value="Genomic_DNA"/>
</dbReference>
<dbReference type="SUPFAM" id="SSF51658">
    <property type="entry name" value="Xylose isomerase-like"/>
    <property type="match status" value="1"/>
</dbReference>
<protein>
    <recommendedName>
        <fullName evidence="3">Xylose isomerase domain protein TIM barrel</fullName>
    </recommendedName>
</protein>
<gene>
    <name evidence="1" type="ordered locus">Mpet_2233</name>
</gene>
<name>E1RKP2_METP4</name>
<dbReference type="KEGG" id="mpi:Mpet_2233"/>
<dbReference type="OrthoDB" id="53092at2157"/>
<evidence type="ECO:0008006" key="3">
    <source>
        <dbReference type="Google" id="ProtNLM"/>
    </source>
</evidence>
<evidence type="ECO:0000313" key="2">
    <source>
        <dbReference type="Proteomes" id="UP000006565"/>
    </source>
</evidence>
<sequence>MFKELINFSIYEYDFNKFDDNWDNLRDLMKRQQIDGIELLVNFEEVPERIPADIVSSVHLPSFMGWYRLWEDQNFRIPEEIPEESVKYFYGGYSREEVVSNFCESITYASVLEPEYGVFHAAYTEIGTAFQKIQPYSDREILKGTAEFLNEVASSFPGGEPPFDIYIENLWYPGLTFLDPEAASDFTGMLEFKNWKLLLDTGHLMNATGSSVEEERSIEAVLDLLGRLDEETIDSIAGIHLHLSTSGDYLEKIEEPENYRNMTLDEKYAHIYELLKNVDQHRPFSSERCREIVNFISPDFVTHELPGMTAEEIESRIAQQVNSLRKT</sequence>
<evidence type="ECO:0000313" key="1">
    <source>
        <dbReference type="EMBL" id="ADN36981.1"/>
    </source>
</evidence>
<keyword evidence="2" id="KW-1185">Reference proteome</keyword>
<proteinExistence type="predicted"/>